<organism evidence="2 3">
    <name type="scientific">Amblyomma americanum</name>
    <name type="common">Lone star tick</name>
    <dbReference type="NCBI Taxonomy" id="6943"/>
    <lineage>
        <taxon>Eukaryota</taxon>
        <taxon>Metazoa</taxon>
        <taxon>Ecdysozoa</taxon>
        <taxon>Arthropoda</taxon>
        <taxon>Chelicerata</taxon>
        <taxon>Arachnida</taxon>
        <taxon>Acari</taxon>
        <taxon>Parasitiformes</taxon>
        <taxon>Ixodida</taxon>
        <taxon>Ixodoidea</taxon>
        <taxon>Ixodidae</taxon>
        <taxon>Amblyomminae</taxon>
        <taxon>Amblyomma</taxon>
    </lineage>
</organism>
<feature type="transmembrane region" description="Helical" evidence="1">
    <location>
        <begin position="12"/>
        <end position="31"/>
    </location>
</feature>
<accession>A0AAQ4E465</accession>
<dbReference type="AlphaFoldDB" id="A0AAQ4E465"/>
<gene>
    <name evidence="2" type="ORF">V5799_014123</name>
</gene>
<keyword evidence="1" id="KW-0472">Membrane</keyword>
<comment type="caution">
    <text evidence="2">The sequence shown here is derived from an EMBL/GenBank/DDBJ whole genome shotgun (WGS) entry which is preliminary data.</text>
</comment>
<keyword evidence="3" id="KW-1185">Reference proteome</keyword>
<dbReference type="Proteomes" id="UP001321473">
    <property type="component" value="Unassembled WGS sequence"/>
</dbReference>
<keyword evidence="1" id="KW-0812">Transmembrane</keyword>
<name>A0AAQ4E465_AMBAM</name>
<protein>
    <submittedName>
        <fullName evidence="2">Uncharacterized protein</fullName>
    </submittedName>
</protein>
<evidence type="ECO:0000313" key="3">
    <source>
        <dbReference type="Proteomes" id="UP001321473"/>
    </source>
</evidence>
<evidence type="ECO:0000313" key="2">
    <source>
        <dbReference type="EMBL" id="KAK8769412.1"/>
    </source>
</evidence>
<feature type="non-terminal residue" evidence="2">
    <location>
        <position position="1"/>
    </location>
</feature>
<proteinExistence type="predicted"/>
<sequence>VHTTSEGTMKQIVAVLVISGIVATTCSAYLLPEETHLKFEETLEVETQRIAEQAIQTGLILREVAQQLSEESIETEEYFFKLLWQKTKDAVRKAGEKIRNATNDVVSDLKTTIKQVTDTAKEKAREKALEVMAKIFGQMMSTYVADDLEINTDSIKVLCGKIAAAGSAYILPEEPDDNLDKAVEAVTKRIANEAIQTGFILREVAEELSKKFGELKWFGIWVLASKRNGNGIESSTPKVSKREVLCLN</sequence>
<keyword evidence="1" id="KW-1133">Transmembrane helix</keyword>
<dbReference type="EMBL" id="JARKHS020022633">
    <property type="protein sequence ID" value="KAK8769412.1"/>
    <property type="molecule type" value="Genomic_DNA"/>
</dbReference>
<dbReference type="Gene3D" id="1.10.287.700">
    <property type="entry name" value="Helix hairpin bin"/>
    <property type="match status" value="1"/>
</dbReference>
<evidence type="ECO:0000256" key="1">
    <source>
        <dbReference type="SAM" id="Phobius"/>
    </source>
</evidence>
<reference evidence="2 3" key="1">
    <citation type="journal article" date="2023" name="Arcadia Sci">
        <title>De novo assembly of a long-read Amblyomma americanum tick genome.</title>
        <authorList>
            <person name="Chou S."/>
            <person name="Poskanzer K.E."/>
            <person name="Rollins M."/>
            <person name="Thuy-Boun P.S."/>
        </authorList>
    </citation>
    <scope>NUCLEOTIDE SEQUENCE [LARGE SCALE GENOMIC DNA]</scope>
    <source>
        <strain evidence="2">F_SG_1</strain>
        <tissue evidence="2">Salivary glands</tissue>
    </source>
</reference>